<comment type="subcellular location">
    <subcellularLocation>
        <location evidence="3">Bacterial flagellum basal body</location>
    </subcellularLocation>
</comment>
<feature type="domain" description="Flagellar basal-body/hook protein C-terminal" evidence="5">
    <location>
        <begin position="373"/>
        <end position="417"/>
    </location>
</feature>
<dbReference type="InterPro" id="IPR037058">
    <property type="entry name" value="Falgellar_hook_FlgE_sf"/>
</dbReference>
<proteinExistence type="inferred from homology"/>
<keyword evidence="3" id="KW-0975">Bacterial flagellum</keyword>
<reference evidence="8" key="1">
    <citation type="submission" date="2022-07" db="EMBL/GenBank/DDBJ databases">
        <authorList>
            <person name="Li W.-J."/>
            <person name="Deng Q.-Q."/>
        </authorList>
    </citation>
    <scope>NUCLEOTIDE SEQUENCE</scope>
    <source>
        <strain evidence="8">SYSU M60031</strain>
    </source>
</reference>
<dbReference type="RefSeq" id="WP_254758762.1">
    <property type="nucleotide sequence ID" value="NZ_JANCLT010000004.1"/>
</dbReference>
<evidence type="ECO:0000259" key="5">
    <source>
        <dbReference type="Pfam" id="PF06429"/>
    </source>
</evidence>
<dbReference type="InterPro" id="IPR010930">
    <property type="entry name" value="Flg_bb/hook_C_dom"/>
</dbReference>
<dbReference type="Pfam" id="PF22692">
    <property type="entry name" value="LlgE_F_G_D1"/>
    <property type="match status" value="1"/>
</dbReference>
<organism evidence="8 9">
    <name type="scientific">Ectobacillus ponti</name>
    <dbReference type="NCBI Taxonomy" id="2961894"/>
    <lineage>
        <taxon>Bacteria</taxon>
        <taxon>Bacillati</taxon>
        <taxon>Bacillota</taxon>
        <taxon>Bacilli</taxon>
        <taxon>Bacillales</taxon>
        <taxon>Bacillaceae</taxon>
        <taxon>Ectobacillus</taxon>
    </lineage>
</organism>
<evidence type="ECO:0000313" key="9">
    <source>
        <dbReference type="Proteomes" id="UP001156102"/>
    </source>
</evidence>
<evidence type="ECO:0000256" key="2">
    <source>
        <dbReference type="ARBA" id="ARBA00019015"/>
    </source>
</evidence>
<feature type="domain" description="Flagellar hook protein FlgE/F/G-like D1" evidence="7">
    <location>
        <begin position="94"/>
        <end position="160"/>
    </location>
</feature>
<dbReference type="Proteomes" id="UP001156102">
    <property type="component" value="Unassembled WGS sequence"/>
</dbReference>
<evidence type="ECO:0000259" key="6">
    <source>
        <dbReference type="Pfam" id="PF07559"/>
    </source>
</evidence>
<name>A0AA41XB85_9BACI</name>
<feature type="domain" description="Flagellar basal body rod protein N-terminal" evidence="4">
    <location>
        <begin position="5"/>
        <end position="35"/>
    </location>
</feature>
<dbReference type="InterPro" id="IPR053967">
    <property type="entry name" value="LlgE_F_G-like_D1"/>
</dbReference>
<evidence type="ECO:0000256" key="1">
    <source>
        <dbReference type="ARBA" id="ARBA00009677"/>
    </source>
</evidence>
<comment type="similarity">
    <text evidence="1 3">Belongs to the flagella basal body rod proteins family.</text>
</comment>
<dbReference type="EMBL" id="JANCLT010000004">
    <property type="protein sequence ID" value="MCP8968851.1"/>
    <property type="molecule type" value="Genomic_DNA"/>
</dbReference>
<sequence length="419" mass="43540">MIQSLYTSISGMKSFQEALSVTSNNIANAQTIGFKKQKAMFDDLLYQSAAGSKSDGKYAGTNARSVGTGVKLSSINTDYSSGSLTLTGGKTDVALEGNGFFLLGDASGANPQYTRKGAFNVSADFRIVNAEGKYVMGYPADPATGNIKQGGVPQPIELPMGTAVGGIKTDTATMSGNLPKDGTTIQFPFYDDAGNKLVMELKYTPATDTEKQAAGLAADESMYTYNATVQNPDGSTAQAGSGSITFNANGTLKQDPNVDPAQIPSLDLTYGGSPVSLKIGGMTNYPTDKTMKVTDISGRQAAVAMDYSITDGGYVMVKYSDGTMKAAAQLAVATFPNEKGLVKTGSGNYIEGPAAGAVAYGVSGQNGAGQVRGGATEGSNVDLSTEFVDLMVYQRGFQGNSKVIKVADDVMNDIVNLIR</sequence>
<dbReference type="InterPro" id="IPR011491">
    <property type="entry name" value="FlgE_D2"/>
</dbReference>
<dbReference type="NCBIfam" id="TIGR03506">
    <property type="entry name" value="FlgEFG_subfam"/>
    <property type="match status" value="1"/>
</dbReference>
<evidence type="ECO:0000313" key="8">
    <source>
        <dbReference type="EMBL" id="MCP8968851.1"/>
    </source>
</evidence>
<evidence type="ECO:0000259" key="4">
    <source>
        <dbReference type="Pfam" id="PF00460"/>
    </source>
</evidence>
<dbReference type="InterPro" id="IPR037925">
    <property type="entry name" value="FlgE/F/G-like"/>
</dbReference>
<dbReference type="Gene3D" id="2.60.98.20">
    <property type="entry name" value="Flagellar hook protein FlgE"/>
    <property type="match status" value="1"/>
</dbReference>
<evidence type="ECO:0000256" key="3">
    <source>
        <dbReference type="RuleBase" id="RU362116"/>
    </source>
</evidence>
<protein>
    <recommendedName>
        <fullName evidence="2">Flagellar hook protein FlgE</fullName>
    </recommendedName>
</protein>
<keyword evidence="9" id="KW-1185">Reference proteome</keyword>
<gene>
    <name evidence="8" type="ORF">NK662_09905</name>
</gene>
<dbReference type="Pfam" id="PF00460">
    <property type="entry name" value="Flg_bb_rod"/>
    <property type="match status" value="1"/>
</dbReference>
<dbReference type="InterPro" id="IPR001444">
    <property type="entry name" value="Flag_bb_rod_N"/>
</dbReference>
<accession>A0AA41XB85</accession>
<dbReference type="Pfam" id="PF06429">
    <property type="entry name" value="Flg_bbr_C"/>
    <property type="match status" value="1"/>
</dbReference>
<evidence type="ECO:0000259" key="7">
    <source>
        <dbReference type="Pfam" id="PF22692"/>
    </source>
</evidence>
<dbReference type="PANTHER" id="PTHR30435:SF19">
    <property type="entry name" value="FLAGELLAR BASAL-BODY ROD PROTEIN FLGG"/>
    <property type="match status" value="1"/>
</dbReference>
<keyword evidence="8" id="KW-0969">Cilium</keyword>
<keyword evidence="8" id="KW-0966">Cell projection</keyword>
<keyword evidence="8" id="KW-0282">Flagellum</keyword>
<dbReference type="GO" id="GO:0071978">
    <property type="term" value="P:bacterial-type flagellum-dependent swarming motility"/>
    <property type="evidence" value="ECO:0007669"/>
    <property type="project" value="TreeGrafter"/>
</dbReference>
<dbReference type="AlphaFoldDB" id="A0AA41XB85"/>
<dbReference type="InterPro" id="IPR020013">
    <property type="entry name" value="Flagellar_FlgE/F/G"/>
</dbReference>
<dbReference type="GO" id="GO:0009425">
    <property type="term" value="C:bacterial-type flagellum basal body"/>
    <property type="evidence" value="ECO:0007669"/>
    <property type="project" value="UniProtKB-SubCell"/>
</dbReference>
<dbReference type="PANTHER" id="PTHR30435">
    <property type="entry name" value="FLAGELLAR PROTEIN"/>
    <property type="match status" value="1"/>
</dbReference>
<dbReference type="Pfam" id="PF07559">
    <property type="entry name" value="FlgE_D2"/>
    <property type="match status" value="1"/>
</dbReference>
<dbReference type="SUPFAM" id="SSF117143">
    <property type="entry name" value="Flagellar hook protein flgE"/>
    <property type="match status" value="1"/>
</dbReference>
<feature type="domain" description="Flagellar hook protein FlgE D2" evidence="6">
    <location>
        <begin position="186"/>
        <end position="295"/>
    </location>
</feature>
<comment type="caution">
    <text evidence="8">The sequence shown here is derived from an EMBL/GenBank/DDBJ whole genome shotgun (WGS) entry which is preliminary data.</text>
</comment>